<protein>
    <recommendedName>
        <fullName evidence="5">Ig-like domain (Group 3)</fullName>
    </recommendedName>
</protein>
<feature type="transmembrane region" description="Helical" evidence="1">
    <location>
        <begin position="1013"/>
        <end position="1033"/>
    </location>
</feature>
<organism evidence="3 4">
    <name type="scientific">Clostridium frigoriphilum</name>
    <dbReference type="NCBI Taxonomy" id="443253"/>
    <lineage>
        <taxon>Bacteria</taxon>
        <taxon>Bacillati</taxon>
        <taxon>Bacillota</taxon>
        <taxon>Clostridia</taxon>
        <taxon>Eubacteriales</taxon>
        <taxon>Clostridiaceae</taxon>
        <taxon>Clostridium</taxon>
    </lineage>
</organism>
<feature type="signal peptide" evidence="2">
    <location>
        <begin position="1"/>
        <end position="25"/>
    </location>
</feature>
<reference evidence="3 4" key="1">
    <citation type="submission" date="2023-11" db="EMBL/GenBank/DDBJ databases">
        <title>Draft genome sequence of a psychrophilic Clostridium strain from permafrost water brine.</title>
        <authorList>
            <person name="Shcherbakova V.A."/>
            <person name="Trubitsyn V.E."/>
            <person name="Zakharyuk A.G."/>
        </authorList>
    </citation>
    <scope>NUCLEOTIDE SEQUENCE [LARGE SCALE GENOMIC DNA]</scope>
    <source>
        <strain evidence="3 4">14F</strain>
    </source>
</reference>
<name>A0ABU7USY3_9CLOT</name>
<proteinExistence type="predicted"/>
<gene>
    <name evidence="3" type="ORF">SJI18_19020</name>
</gene>
<dbReference type="RefSeq" id="WP_216253138.1">
    <property type="nucleotide sequence ID" value="NZ_JAZHFS010000022.1"/>
</dbReference>
<feature type="chain" id="PRO_5046906263" description="Ig-like domain (Group 3)" evidence="2">
    <location>
        <begin position="26"/>
        <end position="1042"/>
    </location>
</feature>
<sequence>MNRKKLAILVAVCFTVSTTIVPVNATTEQLKSQTEVTQKDNLSLNAYSDTLDPTLSNVKIVSSSNSSTTQIGDTITLKFTSSELLKNNPAITILGNAIKESDVTSIGNDYTATYVIAPTTHEGPVTFTISDVIDMASNHMATNVSKITTGTDINVTKQVLSEVTMLSDNANKDYANSGNTVTLKFTSFHTLAKTPVVNINGVAIKPISLAPNTYTATYSLKKAKTEGYIPFSINNLEDVSGVKSTKSITTVTSGNGVTFYNAPPTVSDVYIDSGSSDKSAKSGSTIHLNFTTNKPLSTLNSQAPIIKIFNKIVIPQLITNVGLKYTASYVLKDIDPEGYINFEISNLTNLAGDVNKDIINTVPVDKNIKYDKTPTAINNVTFTSNNPIPTLAKPEDKLSLEFDTDGTEFVATNVIIAGHKVTAVKTPNTNHYKAEYTLDDTTLDGQIIYDFNGILDEAGNVALPTNPIDSSVIFDKTAPTFTNISLKSTNSSGIDTDYPNVSDIVNLTFSSSEKLKENQFVEINGHDCNVNLILGDRYSASYRLTQNDADANITFKISSLLDIAGNKSTTYDTIEDGDPLILDKIAPTITIGGVINNEITNDASTDALITFYDENFDLDSNITTINGIDVSKSIKKTGDGLYSYNFHATEEGKYVVKAYGKDLSQNETTKTLTFTIDRTIPVVSFNVNSPYVNKAFTPIITTGSPEDVVIEVLINGSSVNPKNLPTLYKNQKYVLEAISMDLAGNVSKTTTSTFILDTIRPQINVSGLIQSFFYATDVNPNITFADVNLLNYTMTLNGAKYTNKEITKDGVYDLKIFSKDKAGNISEQLIHFVIDKSSPTIEFKYPLNNKTFNKIIKPLLITKSKYGLDSISMTLDGEIYHGEDITTEGKHTIIVTAKNKSGKVTKKSFTFFIKTTPPIIRITNVKDGKTYKSGIIPEIYKEEAIKYEMTLNGKPYIYGLAINDAGPYTLVIKATDTADNVATKTIHFSIENKTLVGALKAINPLTENKRSSLPVVGGLIALCTAGIFGFFRFKSRKKTVAK</sequence>
<keyword evidence="1" id="KW-0472">Membrane</keyword>
<accession>A0ABU7USY3</accession>
<keyword evidence="4" id="KW-1185">Reference proteome</keyword>
<keyword evidence="1" id="KW-1133">Transmembrane helix</keyword>
<keyword evidence="2" id="KW-0732">Signal</keyword>
<evidence type="ECO:0000256" key="1">
    <source>
        <dbReference type="SAM" id="Phobius"/>
    </source>
</evidence>
<dbReference type="EMBL" id="JAZHFS010000022">
    <property type="protein sequence ID" value="MEF2114393.1"/>
    <property type="molecule type" value="Genomic_DNA"/>
</dbReference>
<dbReference type="Proteomes" id="UP001498469">
    <property type="component" value="Unassembled WGS sequence"/>
</dbReference>
<evidence type="ECO:0000313" key="3">
    <source>
        <dbReference type="EMBL" id="MEF2114393.1"/>
    </source>
</evidence>
<evidence type="ECO:0000256" key="2">
    <source>
        <dbReference type="SAM" id="SignalP"/>
    </source>
</evidence>
<evidence type="ECO:0000313" key="4">
    <source>
        <dbReference type="Proteomes" id="UP001498469"/>
    </source>
</evidence>
<keyword evidence="1" id="KW-0812">Transmembrane</keyword>
<evidence type="ECO:0008006" key="5">
    <source>
        <dbReference type="Google" id="ProtNLM"/>
    </source>
</evidence>
<comment type="caution">
    <text evidence="3">The sequence shown here is derived from an EMBL/GenBank/DDBJ whole genome shotgun (WGS) entry which is preliminary data.</text>
</comment>